<name>A0A699H731_TANCI</name>
<reference evidence="1" key="1">
    <citation type="journal article" date="2019" name="Sci. Rep.">
        <title>Draft genome of Tanacetum cinerariifolium, the natural source of mosquito coil.</title>
        <authorList>
            <person name="Yamashiro T."/>
            <person name="Shiraishi A."/>
            <person name="Satake H."/>
            <person name="Nakayama K."/>
        </authorList>
    </citation>
    <scope>NUCLEOTIDE SEQUENCE</scope>
</reference>
<comment type="caution">
    <text evidence="1">The sequence shown here is derived from an EMBL/GenBank/DDBJ whole genome shotgun (WGS) entry which is preliminary data.</text>
</comment>
<dbReference type="GO" id="GO:0008270">
    <property type="term" value="F:zinc ion binding"/>
    <property type="evidence" value="ECO:0007669"/>
    <property type="project" value="InterPro"/>
</dbReference>
<dbReference type="SUPFAM" id="SSF57756">
    <property type="entry name" value="Retrovirus zinc finger-like domains"/>
    <property type="match status" value="1"/>
</dbReference>
<gene>
    <name evidence="1" type="ORF">Tci_296418</name>
</gene>
<dbReference type="EMBL" id="BKCJ010097247">
    <property type="protein sequence ID" value="GEX24443.1"/>
    <property type="molecule type" value="Genomic_DNA"/>
</dbReference>
<proteinExistence type="predicted"/>
<accession>A0A699H731</accession>
<evidence type="ECO:0000313" key="1">
    <source>
        <dbReference type="EMBL" id="GEX24443.1"/>
    </source>
</evidence>
<dbReference type="InterPro" id="IPR036875">
    <property type="entry name" value="Znf_CCHC_sf"/>
</dbReference>
<dbReference type="GO" id="GO:0003676">
    <property type="term" value="F:nucleic acid binding"/>
    <property type="evidence" value="ECO:0007669"/>
    <property type="project" value="InterPro"/>
</dbReference>
<dbReference type="AlphaFoldDB" id="A0A699H731"/>
<sequence length="186" mass="21260">MRTKPGVDTLSFDDLYNNLRVIEADVKGSTSSSSSTHNVASVSSESTSCTNEASTTYSVSTSSGHNSQREGSSSYTDELMYSFFANQSNGLQLDHEYLEQLNEFDLKDMDLKWQVAMISMRLKKFYKKIGIKLQFDAKEPIGFDKTKFECFNCHKIWHFIRECRSKGNQDTRRKDALNTRNKAKDN</sequence>
<organism evidence="1">
    <name type="scientific">Tanacetum cinerariifolium</name>
    <name type="common">Dalmatian daisy</name>
    <name type="synonym">Chrysanthemum cinerariifolium</name>
    <dbReference type="NCBI Taxonomy" id="118510"/>
    <lineage>
        <taxon>Eukaryota</taxon>
        <taxon>Viridiplantae</taxon>
        <taxon>Streptophyta</taxon>
        <taxon>Embryophyta</taxon>
        <taxon>Tracheophyta</taxon>
        <taxon>Spermatophyta</taxon>
        <taxon>Magnoliopsida</taxon>
        <taxon>eudicotyledons</taxon>
        <taxon>Gunneridae</taxon>
        <taxon>Pentapetalae</taxon>
        <taxon>asterids</taxon>
        <taxon>campanulids</taxon>
        <taxon>Asterales</taxon>
        <taxon>Asteraceae</taxon>
        <taxon>Asteroideae</taxon>
        <taxon>Anthemideae</taxon>
        <taxon>Anthemidinae</taxon>
        <taxon>Tanacetum</taxon>
    </lineage>
</organism>
<protein>
    <submittedName>
        <fullName evidence="1">Uncharacterized protein</fullName>
    </submittedName>
</protein>